<comment type="caution">
    <text evidence="2">The sequence shown here is derived from an EMBL/GenBank/DDBJ whole genome shotgun (WGS) entry which is preliminary data.</text>
</comment>
<proteinExistence type="predicted"/>
<dbReference type="EMBL" id="VFOQ01000001">
    <property type="protein sequence ID" value="TQL60985.1"/>
    <property type="molecule type" value="Genomic_DNA"/>
</dbReference>
<gene>
    <name evidence="2" type="ORF">FB474_2388</name>
</gene>
<dbReference type="Pfam" id="PF14335">
    <property type="entry name" value="DUF4391"/>
    <property type="match status" value="1"/>
</dbReference>
<evidence type="ECO:0000313" key="3">
    <source>
        <dbReference type="Proteomes" id="UP000319514"/>
    </source>
</evidence>
<accession>A0A542ZKV9</accession>
<dbReference type="AlphaFoldDB" id="A0A542ZKV9"/>
<sequence>MNSNHEELAFAPKVVLGLPAIAHQPGRIHKKTLIDQAASQTTDAALITRAVAGASVEAVLRAENVKIPAHADGQRRVDDIAVFHVDLSESASAGDVSRLVELLHRSMPRPLILFLTSPRDGELLSLALTHLNLGDPDRATSVVDRSVVVPLRSVAPGALRLDQLNRSDLWTFYRDMVRVAAADGQPASTSLSVEDALDLRGRLASLQSELQGVVRDAQREKSQARRIDLNTRARDLRQQIETVAGSLYSPTRRTDRHPRPIDR</sequence>
<name>A0A542ZKV9_9MICO</name>
<dbReference type="InterPro" id="IPR025503">
    <property type="entry name" value="DUF4391"/>
</dbReference>
<protein>
    <submittedName>
        <fullName evidence="2">Uncharacterized protein DUF4391</fullName>
    </submittedName>
</protein>
<keyword evidence="3" id="KW-1185">Reference proteome</keyword>
<reference evidence="2 3" key="1">
    <citation type="submission" date="2019-06" db="EMBL/GenBank/DDBJ databases">
        <title>Sequencing the genomes of 1000 actinobacteria strains.</title>
        <authorList>
            <person name="Klenk H.-P."/>
        </authorList>
    </citation>
    <scope>NUCLEOTIDE SEQUENCE [LARGE SCALE GENOMIC DNA]</scope>
    <source>
        <strain evidence="2 3">DSM 18082</strain>
    </source>
</reference>
<keyword evidence="1" id="KW-0175">Coiled coil</keyword>
<evidence type="ECO:0000256" key="1">
    <source>
        <dbReference type="SAM" id="Coils"/>
    </source>
</evidence>
<feature type="coiled-coil region" evidence="1">
    <location>
        <begin position="203"/>
        <end position="239"/>
    </location>
</feature>
<dbReference type="RefSeq" id="WP_185746136.1">
    <property type="nucleotide sequence ID" value="NZ_BAAAKX010000007.1"/>
</dbReference>
<evidence type="ECO:0000313" key="2">
    <source>
        <dbReference type="EMBL" id="TQL60985.1"/>
    </source>
</evidence>
<dbReference type="Proteomes" id="UP000319514">
    <property type="component" value="Unassembled WGS sequence"/>
</dbReference>
<organism evidence="2 3">
    <name type="scientific">Oryzihumus leptocrescens</name>
    <dbReference type="NCBI Taxonomy" id="297536"/>
    <lineage>
        <taxon>Bacteria</taxon>
        <taxon>Bacillati</taxon>
        <taxon>Actinomycetota</taxon>
        <taxon>Actinomycetes</taxon>
        <taxon>Micrococcales</taxon>
        <taxon>Intrasporangiaceae</taxon>
        <taxon>Oryzihumus</taxon>
    </lineage>
</organism>